<feature type="compositionally biased region" description="Polar residues" evidence="1">
    <location>
        <begin position="25"/>
        <end position="49"/>
    </location>
</feature>
<accession>A0A061S1G7</accession>
<evidence type="ECO:0000256" key="1">
    <source>
        <dbReference type="SAM" id="MobiDB-lite"/>
    </source>
</evidence>
<feature type="compositionally biased region" description="Basic residues" evidence="1">
    <location>
        <begin position="70"/>
        <end position="104"/>
    </location>
</feature>
<gene>
    <name evidence="2" type="ORF">TSPGSL018_19331</name>
</gene>
<organism evidence="2">
    <name type="scientific">Tetraselmis sp. GSL018</name>
    <dbReference type="NCBI Taxonomy" id="582737"/>
    <lineage>
        <taxon>Eukaryota</taxon>
        <taxon>Viridiplantae</taxon>
        <taxon>Chlorophyta</taxon>
        <taxon>core chlorophytes</taxon>
        <taxon>Chlorodendrophyceae</taxon>
        <taxon>Chlorodendrales</taxon>
        <taxon>Chlorodendraceae</taxon>
        <taxon>Tetraselmis</taxon>
    </lineage>
</organism>
<protein>
    <submittedName>
        <fullName evidence="2">Uncharacterized protein</fullName>
    </submittedName>
</protein>
<dbReference type="EMBL" id="GBEZ01008800">
    <property type="protein sequence ID" value="JAC76760.1"/>
    <property type="molecule type" value="Transcribed_RNA"/>
</dbReference>
<feature type="compositionally biased region" description="Basic and acidic residues" evidence="1">
    <location>
        <begin position="50"/>
        <end position="69"/>
    </location>
</feature>
<proteinExistence type="predicted"/>
<name>A0A061S1G7_9CHLO</name>
<dbReference type="AlphaFoldDB" id="A0A061S1G7"/>
<evidence type="ECO:0000313" key="2">
    <source>
        <dbReference type="EMBL" id="JAC76760.1"/>
    </source>
</evidence>
<feature type="region of interest" description="Disordered" evidence="1">
    <location>
        <begin position="1"/>
        <end position="134"/>
    </location>
</feature>
<sequence length="149" mass="17126">MSDSRPPNRPEGSTDSDALERTDLKAQSNSTDSSTSVEGVPEAQSSDFQSARRETDRKPSKSEESDRASGKKSKRRKEDKHKSSRHGKEKRHRHKESSKKKSRKRDREDSPNYSVVSGKKIKLKVRKSKDDKLREKTRAHMLEMLNAKY</sequence>
<feature type="compositionally biased region" description="Polar residues" evidence="1">
    <location>
        <begin position="1"/>
        <end position="16"/>
    </location>
</feature>
<reference evidence="2" key="1">
    <citation type="submission" date="2014-05" db="EMBL/GenBank/DDBJ databases">
        <title>The transcriptome of the halophilic microalga Tetraselmis sp. GSL018 isolated from the Great Salt Lake, Utah.</title>
        <authorList>
            <person name="Jinkerson R.E."/>
            <person name="D'Adamo S."/>
            <person name="Posewitz M.C."/>
        </authorList>
    </citation>
    <scope>NUCLEOTIDE SEQUENCE</scope>
    <source>
        <strain evidence="2">GSL018</strain>
    </source>
</reference>